<proteinExistence type="predicted"/>
<dbReference type="PANTHER" id="PTHR35617:SF3">
    <property type="entry name" value="CORE-BINDING (CB) DOMAIN-CONTAINING PROTEIN"/>
    <property type="match status" value="1"/>
</dbReference>
<evidence type="ECO:0000256" key="2">
    <source>
        <dbReference type="ARBA" id="ARBA00023172"/>
    </source>
</evidence>
<dbReference type="CDD" id="cd00397">
    <property type="entry name" value="DNA_BRE_C"/>
    <property type="match status" value="1"/>
</dbReference>
<dbReference type="Pfam" id="PF00589">
    <property type="entry name" value="Phage_integrase"/>
    <property type="match status" value="1"/>
</dbReference>
<dbReference type="Gene3D" id="1.10.443.10">
    <property type="entry name" value="Intergrase catalytic core"/>
    <property type="match status" value="1"/>
</dbReference>
<dbReference type="OrthoDB" id="6764752at2759"/>
<evidence type="ECO:0000256" key="1">
    <source>
        <dbReference type="ARBA" id="ARBA00023125"/>
    </source>
</evidence>
<evidence type="ECO:0000259" key="3">
    <source>
        <dbReference type="PROSITE" id="PS51898"/>
    </source>
</evidence>
<protein>
    <recommendedName>
        <fullName evidence="3">Tyr recombinase domain-containing protein</fullName>
    </recommendedName>
</protein>
<dbReference type="EMBL" id="CAKOFQ010006668">
    <property type="protein sequence ID" value="CAH1956885.1"/>
    <property type="molecule type" value="Genomic_DNA"/>
</dbReference>
<evidence type="ECO:0000313" key="5">
    <source>
        <dbReference type="Proteomes" id="UP001152888"/>
    </source>
</evidence>
<dbReference type="Proteomes" id="UP001152888">
    <property type="component" value="Unassembled WGS sequence"/>
</dbReference>
<dbReference type="InterPro" id="IPR013762">
    <property type="entry name" value="Integrase-like_cat_sf"/>
</dbReference>
<accession>A0A9P0JTD0</accession>
<evidence type="ECO:0000313" key="4">
    <source>
        <dbReference type="EMBL" id="CAH1956885.1"/>
    </source>
</evidence>
<organism evidence="4 5">
    <name type="scientific">Acanthoscelides obtectus</name>
    <name type="common">Bean weevil</name>
    <name type="synonym">Bruchus obtectus</name>
    <dbReference type="NCBI Taxonomy" id="200917"/>
    <lineage>
        <taxon>Eukaryota</taxon>
        <taxon>Metazoa</taxon>
        <taxon>Ecdysozoa</taxon>
        <taxon>Arthropoda</taxon>
        <taxon>Hexapoda</taxon>
        <taxon>Insecta</taxon>
        <taxon>Pterygota</taxon>
        <taxon>Neoptera</taxon>
        <taxon>Endopterygota</taxon>
        <taxon>Coleoptera</taxon>
        <taxon>Polyphaga</taxon>
        <taxon>Cucujiformia</taxon>
        <taxon>Chrysomeloidea</taxon>
        <taxon>Chrysomelidae</taxon>
        <taxon>Bruchinae</taxon>
        <taxon>Bruchini</taxon>
        <taxon>Acanthoscelides</taxon>
    </lineage>
</organism>
<dbReference type="GO" id="GO:0006310">
    <property type="term" value="P:DNA recombination"/>
    <property type="evidence" value="ECO:0007669"/>
    <property type="project" value="UniProtKB-KW"/>
</dbReference>
<dbReference type="InterPro" id="IPR002104">
    <property type="entry name" value="Integrase_catalytic"/>
</dbReference>
<dbReference type="PANTHER" id="PTHR35617">
    <property type="entry name" value="PHAGE_INTEGRASE DOMAIN-CONTAINING PROTEIN"/>
    <property type="match status" value="1"/>
</dbReference>
<sequence>MASISESTLKQYSSGLKLWWDYCSTKKADPYSVSVVTVLEFLTYHFKKGASYSSLNTYRSAIAQVAGRDLAQDYRIQKFFKGVYMLRPSLPKYQNTWDPAVVLNFLREWKNKDITLRKLNQKLVTLLALATGQRLQTLALIEITHICKSEIEINIAVPQRIKTSGKDRSQPFFHLPFLNSDPEVCVARVILTYLEKTENLRGSETSLILASKMPYCKASTQTLSRWIKIILEKSGIDVHKFSAHSTRHAATSAAKRKGLNMDTIRLSAGWSRDSRMFAQVYNRPLFSDQTCAEAVLTC</sequence>
<gene>
    <name evidence="4" type="ORF">ACAOBT_LOCUS1781</name>
</gene>
<dbReference type="Gene3D" id="1.10.150.130">
    <property type="match status" value="1"/>
</dbReference>
<dbReference type="GO" id="GO:0015074">
    <property type="term" value="P:DNA integration"/>
    <property type="evidence" value="ECO:0007669"/>
    <property type="project" value="InterPro"/>
</dbReference>
<dbReference type="SUPFAM" id="SSF56349">
    <property type="entry name" value="DNA breaking-rejoining enzymes"/>
    <property type="match status" value="1"/>
</dbReference>
<keyword evidence="1" id="KW-0238">DNA-binding</keyword>
<dbReference type="InterPro" id="IPR010998">
    <property type="entry name" value="Integrase_recombinase_N"/>
</dbReference>
<dbReference type="GO" id="GO:0003677">
    <property type="term" value="F:DNA binding"/>
    <property type="evidence" value="ECO:0007669"/>
    <property type="project" value="UniProtKB-KW"/>
</dbReference>
<keyword evidence="2" id="KW-0233">DNA recombination</keyword>
<keyword evidence="5" id="KW-1185">Reference proteome</keyword>
<name>A0A9P0JTD0_ACAOB</name>
<dbReference type="InterPro" id="IPR011010">
    <property type="entry name" value="DNA_brk_join_enz"/>
</dbReference>
<feature type="domain" description="Tyr recombinase" evidence="3">
    <location>
        <begin position="89"/>
        <end position="296"/>
    </location>
</feature>
<dbReference type="PROSITE" id="PS51898">
    <property type="entry name" value="TYR_RECOMBINASE"/>
    <property type="match status" value="1"/>
</dbReference>
<reference evidence="4" key="1">
    <citation type="submission" date="2022-03" db="EMBL/GenBank/DDBJ databases">
        <authorList>
            <person name="Sayadi A."/>
        </authorList>
    </citation>
    <scope>NUCLEOTIDE SEQUENCE</scope>
</reference>
<comment type="caution">
    <text evidence="4">The sequence shown here is derived from an EMBL/GenBank/DDBJ whole genome shotgun (WGS) entry which is preliminary data.</text>
</comment>
<dbReference type="AlphaFoldDB" id="A0A9P0JTD0"/>